<dbReference type="PANTHER" id="PTHR43465:SF2">
    <property type="entry name" value="DUF1680 DOMAIN PROTEIN (AFU_ORTHOLOGUE AFUA_1G08910)"/>
    <property type="match status" value="1"/>
</dbReference>
<proteinExistence type="predicted"/>
<dbReference type="GO" id="GO:0005975">
    <property type="term" value="P:carbohydrate metabolic process"/>
    <property type="evidence" value="ECO:0007669"/>
    <property type="project" value="InterPro"/>
</dbReference>
<evidence type="ECO:0000313" key="3">
    <source>
        <dbReference type="EMBL" id="ODV87559.1"/>
    </source>
</evidence>
<dbReference type="AlphaFoldDB" id="A0A1E4T719"/>
<dbReference type="InterPro" id="IPR012878">
    <property type="entry name" value="Beta-AFase-like_GH127_cat"/>
</dbReference>
<keyword evidence="3" id="KW-0378">Hydrolase</keyword>
<gene>
    <name evidence="3" type="ORF">CANARDRAFT_217794</name>
</gene>
<dbReference type="OrthoDB" id="654211at2759"/>
<dbReference type="PANTHER" id="PTHR43465">
    <property type="entry name" value="DUF1680 DOMAIN PROTEIN (AFU_ORTHOLOGUE AFUA_1G08910)"/>
    <property type="match status" value="1"/>
</dbReference>
<dbReference type="InterPro" id="IPR049049">
    <property type="entry name" value="Beta-AFase-like_GH127_C"/>
</dbReference>
<evidence type="ECO:0000313" key="4">
    <source>
        <dbReference type="Proteomes" id="UP000094801"/>
    </source>
</evidence>
<organism evidence="3 4">
    <name type="scientific">[Candida] arabinofermentans NRRL YB-2248</name>
    <dbReference type="NCBI Taxonomy" id="983967"/>
    <lineage>
        <taxon>Eukaryota</taxon>
        <taxon>Fungi</taxon>
        <taxon>Dikarya</taxon>
        <taxon>Ascomycota</taxon>
        <taxon>Saccharomycotina</taxon>
        <taxon>Pichiomycetes</taxon>
        <taxon>Pichiales</taxon>
        <taxon>Pichiaceae</taxon>
        <taxon>Ogataea</taxon>
        <taxon>Ogataea/Candida clade</taxon>
    </lineage>
</organism>
<evidence type="ECO:0000259" key="1">
    <source>
        <dbReference type="Pfam" id="PF07944"/>
    </source>
</evidence>
<evidence type="ECO:0000259" key="2">
    <source>
        <dbReference type="Pfam" id="PF20737"/>
    </source>
</evidence>
<accession>A0A1E4T719</accession>
<dbReference type="STRING" id="983967.A0A1E4T719"/>
<dbReference type="InterPro" id="IPR008928">
    <property type="entry name" value="6-hairpin_glycosidase_sf"/>
</dbReference>
<reference evidence="4" key="1">
    <citation type="submission" date="2016-04" db="EMBL/GenBank/DDBJ databases">
        <title>Comparative genomics of biotechnologically important yeasts.</title>
        <authorList>
            <consortium name="DOE Joint Genome Institute"/>
            <person name="Riley R."/>
            <person name="Haridas S."/>
            <person name="Wolfe K.H."/>
            <person name="Lopes M.R."/>
            <person name="Hittinger C.T."/>
            <person name="Goker M."/>
            <person name="Salamov A."/>
            <person name="Wisecaver J."/>
            <person name="Long T.M."/>
            <person name="Aerts A.L."/>
            <person name="Barry K."/>
            <person name="Choi C."/>
            <person name="Clum A."/>
            <person name="Coughlan A.Y."/>
            <person name="Deshpande S."/>
            <person name="Douglass A.P."/>
            <person name="Hanson S.J."/>
            <person name="Klenk H.-P."/>
            <person name="Labutti K."/>
            <person name="Lapidus A."/>
            <person name="Lindquist E."/>
            <person name="Lipzen A."/>
            <person name="Meier-Kolthoff J.P."/>
            <person name="Ohm R.A."/>
            <person name="Otillar R.P."/>
            <person name="Pangilinan J."/>
            <person name="Peng Y."/>
            <person name="Rokas A."/>
            <person name="Rosa C.A."/>
            <person name="Scheuner C."/>
            <person name="Sibirny A.A."/>
            <person name="Slot J.C."/>
            <person name="Stielow J.B."/>
            <person name="Sun H."/>
            <person name="Kurtzman C.P."/>
            <person name="Blackwell M."/>
            <person name="Grigoriev I.V."/>
            <person name="Jeffries T.W."/>
        </authorList>
    </citation>
    <scope>NUCLEOTIDE SEQUENCE [LARGE SCALE GENOMIC DNA]</scope>
    <source>
        <strain evidence="4">NRRL YB-2248</strain>
    </source>
</reference>
<protein>
    <submittedName>
        <fullName evidence="3">Glycoside hydrolase family 127 protein</fullName>
    </submittedName>
</protein>
<keyword evidence="4" id="KW-1185">Reference proteome</keyword>
<dbReference type="SUPFAM" id="SSF48208">
    <property type="entry name" value="Six-hairpin glycosidases"/>
    <property type="match status" value="1"/>
</dbReference>
<dbReference type="EMBL" id="KV453848">
    <property type="protein sequence ID" value="ODV87559.1"/>
    <property type="molecule type" value="Genomic_DNA"/>
</dbReference>
<dbReference type="Proteomes" id="UP000094801">
    <property type="component" value="Unassembled WGS sequence"/>
</dbReference>
<name>A0A1E4T719_9ASCO</name>
<dbReference type="InterPro" id="IPR049174">
    <property type="entry name" value="Beta-AFase-like"/>
</dbReference>
<dbReference type="Pfam" id="PF07944">
    <property type="entry name" value="Beta-AFase-like_GH127_cat"/>
    <property type="match status" value="1"/>
</dbReference>
<feature type="domain" description="Non-reducing end beta-L-arabinofuranosidase-like GH127 C-terminal" evidence="2">
    <location>
        <begin position="514"/>
        <end position="610"/>
    </location>
</feature>
<feature type="domain" description="Non-reducing end beta-L-arabinofuranosidase-like GH127 catalytic" evidence="1">
    <location>
        <begin position="5"/>
        <end position="417"/>
    </location>
</feature>
<sequence>MTTYKINDGFWNKRIEVTRTSTLPSMYSQMKQTGRWDFLRLKYDETKDTDIKPHIFWDSDLAKFTEGVCNGLKYIDDHESPEYKQFIEWIDDAVNMVVNAQQEDGYINSYFTTVKPKGRWKNLAVEHELYCAGHLLEFAVTHYQCTGSTKLLNCLSRYIDYINHTFGPGEFQTKGYPGHPEIELALVRLLDIKPNDEKILNLLKYFIDQRGYNKGEYFVQEAIKRGDATESLAKYPVDKVDPKDVPFPETRSFWYMQAHDLIKNQKEILGHSVRAVYLLAGVQGLYNITGDKELKTTVQTLWRDMVDTKMHIIGGIGSIKEYEGFGEKYDLRWDCYDETCASIAILFLGKRMLLDELNYEVAQIMERALYNDILCGISINGKAFYYDQPIVGMDKSRSEWFECSCCPPNVSKLFNSLEHYVLTVKKDLIAINMFIGTVYKNDDVDLVISTEYPIKGGLTIDITSGNPIELAIRKPDSDYTVSIEGSILKEDGYIYLPKKKYDGETIAITFDLPVKIIKPDPKVKANEGCLAVERGPFVYALENSGFEHDGDKAVDEAKIEDTQKFTENIKEIESCEFVALDTVINDKKATFVPYFATGNVNPGEYFRVWIAEDK</sequence>
<dbReference type="Pfam" id="PF20737">
    <property type="entry name" value="Glyco_hydro127C"/>
    <property type="match status" value="1"/>
</dbReference>
<dbReference type="GO" id="GO:0016787">
    <property type="term" value="F:hydrolase activity"/>
    <property type="evidence" value="ECO:0007669"/>
    <property type="project" value="UniProtKB-KW"/>
</dbReference>